<dbReference type="Gene3D" id="1.10.510.10">
    <property type="entry name" value="Transferase(Phosphotransferase) domain 1"/>
    <property type="match status" value="1"/>
</dbReference>
<dbReference type="PROSITE" id="PS50011">
    <property type="entry name" value="PROTEIN_KINASE_DOM"/>
    <property type="match status" value="1"/>
</dbReference>
<dbReference type="SUPFAM" id="SSF56112">
    <property type="entry name" value="Protein kinase-like (PK-like)"/>
    <property type="match status" value="1"/>
</dbReference>
<sequence>MQLCSTIHACIPERFSEDHGNSPCEAHASRGRLPGRHHSTSVRSSCVLHYTPWEHWEDIHELIDLGRFYLCHWKVHGDINEMGLPPRAQMIAPTLSVRLTLRPRHGLSSERARLKRGSGEMQDFLWTEMETSILRMQTLETAALSLSWEKAFVLEGSVGQGTHSRVFRAKYKATGEDVAIKMIVKSAAKAAWPREIAVMKMLEPHPNVIELKGTYETSEYVCVVMEYAMGGELFQLLIRDGAYSEEVARRFMRDILAALVHLHKQNVVHGDLKPENLLVTSKHASKANVKLADFSMAAVLTSQRLVEKDSLTWAYCPPEVLQAPATATALDPKIDMWSVGVILYILLSGRHPFDPDGRCSKEIMIDWILQFQMVDLHAGWEDVSSEAKDVIRQLLCRDPAKRLTAEEALRHPWFTQTTVPTLPLQSSLRGDLNIYVRSMTSRFRTTVVVAIAARRFSSLHKKPEDIQRIQREMKLAEDSTLHTVDQAPPQGSKPPSSDSTFTEAVLDPASITVDGPPPPP</sequence>
<dbReference type="InterPro" id="IPR011009">
    <property type="entry name" value="Kinase-like_dom_sf"/>
</dbReference>
<accession>A0A6G0XC01</accession>
<dbReference type="GO" id="GO:0005524">
    <property type="term" value="F:ATP binding"/>
    <property type="evidence" value="ECO:0007669"/>
    <property type="project" value="UniProtKB-UniRule"/>
</dbReference>
<feature type="domain" description="Protein kinase" evidence="5">
    <location>
        <begin position="152"/>
        <end position="414"/>
    </location>
</feature>
<dbReference type="AlphaFoldDB" id="A0A6G0XC01"/>
<comment type="caution">
    <text evidence="6">The sequence shown here is derived from an EMBL/GenBank/DDBJ whole genome shotgun (WGS) entry which is preliminary data.</text>
</comment>
<evidence type="ECO:0000313" key="7">
    <source>
        <dbReference type="Proteomes" id="UP000481153"/>
    </source>
</evidence>
<name>A0A6G0XC01_9STRA</name>
<dbReference type="PANTHER" id="PTHR24347">
    <property type="entry name" value="SERINE/THREONINE-PROTEIN KINASE"/>
    <property type="match status" value="1"/>
</dbReference>
<proteinExistence type="predicted"/>
<keyword evidence="7" id="KW-1185">Reference proteome</keyword>
<feature type="region of interest" description="Disordered" evidence="4">
    <location>
        <begin position="17"/>
        <end position="36"/>
    </location>
</feature>
<dbReference type="InterPro" id="IPR000719">
    <property type="entry name" value="Prot_kinase_dom"/>
</dbReference>
<dbReference type="PROSITE" id="PS00108">
    <property type="entry name" value="PROTEIN_KINASE_ST"/>
    <property type="match status" value="1"/>
</dbReference>
<feature type="binding site" evidence="3">
    <location>
        <position position="189"/>
    </location>
    <ligand>
        <name>ATP</name>
        <dbReference type="ChEBI" id="CHEBI:30616"/>
    </ligand>
</feature>
<evidence type="ECO:0000313" key="6">
    <source>
        <dbReference type="EMBL" id="KAF0737676.1"/>
    </source>
</evidence>
<evidence type="ECO:0000259" key="5">
    <source>
        <dbReference type="PROSITE" id="PS50011"/>
    </source>
</evidence>
<evidence type="ECO:0000256" key="1">
    <source>
        <dbReference type="ARBA" id="ARBA00022741"/>
    </source>
</evidence>
<dbReference type="GO" id="GO:0004672">
    <property type="term" value="F:protein kinase activity"/>
    <property type="evidence" value="ECO:0007669"/>
    <property type="project" value="InterPro"/>
</dbReference>
<dbReference type="CDD" id="cd05117">
    <property type="entry name" value="STKc_CAMK"/>
    <property type="match status" value="1"/>
</dbReference>
<feature type="compositionally biased region" description="Polar residues" evidence="4">
    <location>
        <begin position="493"/>
        <end position="502"/>
    </location>
</feature>
<evidence type="ECO:0000256" key="3">
    <source>
        <dbReference type="PROSITE-ProRule" id="PRU10141"/>
    </source>
</evidence>
<dbReference type="SMART" id="SM00220">
    <property type="entry name" value="S_TKc"/>
    <property type="match status" value="1"/>
</dbReference>
<keyword evidence="1 3" id="KW-0547">Nucleotide-binding</keyword>
<dbReference type="InterPro" id="IPR008271">
    <property type="entry name" value="Ser/Thr_kinase_AS"/>
</dbReference>
<dbReference type="EMBL" id="VJMJ01000083">
    <property type="protein sequence ID" value="KAF0737676.1"/>
    <property type="molecule type" value="Genomic_DNA"/>
</dbReference>
<dbReference type="Proteomes" id="UP000481153">
    <property type="component" value="Unassembled WGS sequence"/>
</dbReference>
<feature type="region of interest" description="Disordered" evidence="4">
    <location>
        <begin position="477"/>
        <end position="520"/>
    </location>
</feature>
<keyword evidence="2 3" id="KW-0067">ATP-binding</keyword>
<gene>
    <name evidence="6" type="ORF">Ae201684_006341</name>
</gene>
<dbReference type="PROSITE" id="PS00107">
    <property type="entry name" value="PROTEIN_KINASE_ATP"/>
    <property type="match status" value="1"/>
</dbReference>
<reference evidence="6 7" key="1">
    <citation type="submission" date="2019-07" db="EMBL/GenBank/DDBJ databases">
        <title>Genomics analysis of Aphanomyces spp. identifies a new class of oomycete effector associated with host adaptation.</title>
        <authorList>
            <person name="Gaulin E."/>
        </authorList>
    </citation>
    <scope>NUCLEOTIDE SEQUENCE [LARGE SCALE GENOMIC DNA]</scope>
    <source>
        <strain evidence="6 7">ATCC 201684</strain>
    </source>
</reference>
<organism evidence="6 7">
    <name type="scientific">Aphanomyces euteiches</name>
    <dbReference type="NCBI Taxonomy" id="100861"/>
    <lineage>
        <taxon>Eukaryota</taxon>
        <taxon>Sar</taxon>
        <taxon>Stramenopiles</taxon>
        <taxon>Oomycota</taxon>
        <taxon>Saprolegniomycetes</taxon>
        <taxon>Saprolegniales</taxon>
        <taxon>Verrucalvaceae</taxon>
        <taxon>Aphanomyces</taxon>
    </lineage>
</organism>
<protein>
    <recommendedName>
        <fullName evidence="5">Protein kinase domain-containing protein</fullName>
    </recommendedName>
</protein>
<evidence type="ECO:0000256" key="4">
    <source>
        <dbReference type="SAM" id="MobiDB-lite"/>
    </source>
</evidence>
<evidence type="ECO:0000256" key="2">
    <source>
        <dbReference type="ARBA" id="ARBA00022840"/>
    </source>
</evidence>
<dbReference type="Pfam" id="PF00069">
    <property type="entry name" value="Pkinase"/>
    <property type="match status" value="1"/>
</dbReference>
<dbReference type="FunFam" id="1.10.510.10:FF:000571">
    <property type="entry name" value="Maternal embryonic leucine zipper kinase"/>
    <property type="match status" value="1"/>
</dbReference>
<dbReference type="VEuPathDB" id="FungiDB:AeMF1_020413"/>
<dbReference type="InterPro" id="IPR017441">
    <property type="entry name" value="Protein_kinase_ATP_BS"/>
</dbReference>